<name>A0A974CFQ3_XENLA</name>
<proteinExistence type="predicted"/>
<protein>
    <recommendedName>
        <fullName evidence="3">GIY-YIG domain-containing protein</fullName>
    </recommendedName>
</protein>
<dbReference type="Proteomes" id="UP000694892">
    <property type="component" value="Chromosome 7L"/>
</dbReference>
<reference evidence="2" key="1">
    <citation type="journal article" date="2016" name="Nature">
        <title>Genome evolution in the allotetraploid frog Xenopus laevis.</title>
        <authorList>
            <person name="Session A.M."/>
            <person name="Uno Y."/>
            <person name="Kwon T."/>
            <person name="Chapman J.A."/>
            <person name="Toyoda A."/>
            <person name="Takahashi S."/>
            <person name="Fukui A."/>
            <person name="Hikosaka A."/>
            <person name="Suzuki A."/>
            <person name="Kondo M."/>
            <person name="van Heeringen S.J."/>
            <person name="Quigley I."/>
            <person name="Heinz S."/>
            <person name="Ogino H."/>
            <person name="Ochi H."/>
            <person name="Hellsten U."/>
            <person name="Lyons J.B."/>
            <person name="Simakov O."/>
            <person name="Putnam N."/>
            <person name="Stites J."/>
            <person name="Kuroki Y."/>
            <person name="Tanaka T."/>
            <person name="Michiue T."/>
            <person name="Watanabe M."/>
            <person name="Bogdanovic O."/>
            <person name="Lister R."/>
            <person name="Georgiou G."/>
            <person name="Paranjpe S.S."/>
            <person name="van Kruijsbergen I."/>
            <person name="Shu S."/>
            <person name="Carlson J."/>
            <person name="Kinoshita T."/>
            <person name="Ohta Y."/>
            <person name="Mawaribuchi S."/>
            <person name="Jenkins J."/>
            <person name="Grimwood J."/>
            <person name="Schmutz J."/>
            <person name="Mitros T."/>
            <person name="Mozaffari S.V."/>
            <person name="Suzuki Y."/>
            <person name="Haramoto Y."/>
            <person name="Yamamoto T.S."/>
            <person name="Takagi C."/>
            <person name="Heald R."/>
            <person name="Miller K."/>
            <person name="Haudenschild C."/>
            <person name="Kitzman J."/>
            <person name="Nakayama T."/>
            <person name="Izutsu Y."/>
            <person name="Robert J."/>
            <person name="Fortriede J."/>
            <person name="Burns K."/>
            <person name="Lotay V."/>
            <person name="Karimi K."/>
            <person name="Yasuoka Y."/>
            <person name="Dichmann D.S."/>
            <person name="Flajnik M.F."/>
            <person name="Houston D.W."/>
            <person name="Shendure J."/>
            <person name="DuPasquier L."/>
            <person name="Vize P.D."/>
            <person name="Zorn A.M."/>
            <person name="Ito M."/>
            <person name="Marcotte E.M."/>
            <person name="Wallingford J.B."/>
            <person name="Ito Y."/>
            <person name="Asashima M."/>
            <person name="Ueno N."/>
            <person name="Matsuda Y."/>
            <person name="Veenstra G.J."/>
            <person name="Fujiyama A."/>
            <person name="Harland R.M."/>
            <person name="Taira M."/>
            <person name="Rokhsar D.S."/>
        </authorList>
    </citation>
    <scope>NUCLEOTIDE SEQUENCE [LARGE SCALE GENOMIC DNA]</scope>
    <source>
        <strain evidence="2">J</strain>
    </source>
</reference>
<gene>
    <name evidence="1" type="ORF">XELAEV_18035318mg</name>
</gene>
<dbReference type="AlphaFoldDB" id="A0A974CFQ3"/>
<accession>A0A974CFQ3</accession>
<organism evidence="1 2">
    <name type="scientific">Xenopus laevis</name>
    <name type="common">African clawed frog</name>
    <dbReference type="NCBI Taxonomy" id="8355"/>
    <lineage>
        <taxon>Eukaryota</taxon>
        <taxon>Metazoa</taxon>
        <taxon>Chordata</taxon>
        <taxon>Craniata</taxon>
        <taxon>Vertebrata</taxon>
        <taxon>Euteleostomi</taxon>
        <taxon>Amphibia</taxon>
        <taxon>Batrachia</taxon>
        <taxon>Anura</taxon>
        <taxon>Pipoidea</taxon>
        <taxon>Pipidae</taxon>
        <taxon>Xenopodinae</taxon>
        <taxon>Xenopus</taxon>
        <taxon>Xenopus</taxon>
    </lineage>
</organism>
<evidence type="ECO:0000313" key="2">
    <source>
        <dbReference type="Proteomes" id="UP000694892"/>
    </source>
</evidence>
<dbReference type="EMBL" id="CM004478">
    <property type="protein sequence ID" value="OCT72343.1"/>
    <property type="molecule type" value="Genomic_DNA"/>
</dbReference>
<sequence length="202" mass="23198">MSIYPIVPWTYHGRSPSTIGPYLYRRANNLRDKVSPSMLPNKKDKTNWLNVTGTYKCGANICKCCGFINVSKEIQSTVTKKIYNCRTYANCRTSDVIYLATCRCGKQYVGKTKRWLKDRVLEHLACINRFDVSSAVAEHVIQEHEANEYFVSFQVIEAVKLGKRKGHIDTLLSKKEVKWMTLLDTVTPYGLNRECEIKNFIG</sequence>
<dbReference type="Gene3D" id="3.40.1440.10">
    <property type="entry name" value="GIY-YIG endonuclease"/>
    <property type="match status" value="1"/>
</dbReference>
<evidence type="ECO:0000313" key="1">
    <source>
        <dbReference type="EMBL" id="OCT72343.1"/>
    </source>
</evidence>
<dbReference type="InterPro" id="IPR035901">
    <property type="entry name" value="GIY-YIG_endonuc_sf"/>
</dbReference>
<evidence type="ECO:0008006" key="3">
    <source>
        <dbReference type="Google" id="ProtNLM"/>
    </source>
</evidence>